<organism evidence="3 4">
    <name type="scientific">Cercophora scortea</name>
    <dbReference type="NCBI Taxonomy" id="314031"/>
    <lineage>
        <taxon>Eukaryota</taxon>
        <taxon>Fungi</taxon>
        <taxon>Dikarya</taxon>
        <taxon>Ascomycota</taxon>
        <taxon>Pezizomycotina</taxon>
        <taxon>Sordariomycetes</taxon>
        <taxon>Sordariomycetidae</taxon>
        <taxon>Sordariales</taxon>
        <taxon>Lasiosphaeriaceae</taxon>
        <taxon>Cercophora</taxon>
    </lineage>
</organism>
<dbReference type="Gene3D" id="3.30.870.10">
    <property type="entry name" value="Endonuclease Chain A"/>
    <property type="match status" value="2"/>
</dbReference>
<evidence type="ECO:0000256" key="1">
    <source>
        <dbReference type="SAM" id="MobiDB-lite"/>
    </source>
</evidence>
<dbReference type="InterPro" id="IPR001736">
    <property type="entry name" value="PLipase_D/transphosphatidylase"/>
</dbReference>
<proteinExistence type="predicted"/>
<dbReference type="Proteomes" id="UP001286456">
    <property type="component" value="Unassembled WGS sequence"/>
</dbReference>
<evidence type="ECO:0000313" key="4">
    <source>
        <dbReference type="Proteomes" id="UP001286456"/>
    </source>
</evidence>
<dbReference type="PANTHER" id="PTHR21248:SF22">
    <property type="entry name" value="PHOSPHOLIPASE D"/>
    <property type="match status" value="1"/>
</dbReference>
<protein>
    <recommendedName>
        <fullName evidence="2">PLD phosphodiesterase domain-containing protein</fullName>
    </recommendedName>
</protein>
<dbReference type="CDD" id="cd00138">
    <property type="entry name" value="PLDc_SF"/>
    <property type="match status" value="2"/>
</dbReference>
<dbReference type="PANTHER" id="PTHR21248">
    <property type="entry name" value="CARDIOLIPIN SYNTHASE"/>
    <property type="match status" value="1"/>
</dbReference>
<dbReference type="InterPro" id="IPR025202">
    <property type="entry name" value="PLD-like_dom"/>
</dbReference>
<dbReference type="PROSITE" id="PS50035">
    <property type="entry name" value="PLD"/>
    <property type="match status" value="2"/>
</dbReference>
<name>A0AAE0M9N7_9PEZI</name>
<dbReference type="SUPFAM" id="SSF56024">
    <property type="entry name" value="Phospholipase D/nuclease"/>
    <property type="match status" value="2"/>
</dbReference>
<feature type="region of interest" description="Disordered" evidence="1">
    <location>
        <begin position="501"/>
        <end position="564"/>
    </location>
</feature>
<keyword evidence="4" id="KW-1185">Reference proteome</keyword>
<dbReference type="Pfam" id="PF13091">
    <property type="entry name" value="PLDc_2"/>
    <property type="match status" value="1"/>
</dbReference>
<dbReference type="GO" id="GO:0030572">
    <property type="term" value="F:phosphatidyltransferase activity"/>
    <property type="evidence" value="ECO:0007669"/>
    <property type="project" value="UniProtKB-ARBA"/>
</dbReference>
<gene>
    <name evidence="3" type="ORF">B0T19DRAFT_221305</name>
</gene>
<evidence type="ECO:0000259" key="2">
    <source>
        <dbReference type="PROSITE" id="PS50035"/>
    </source>
</evidence>
<feature type="compositionally biased region" description="Polar residues" evidence="1">
    <location>
        <begin position="531"/>
        <end position="545"/>
    </location>
</feature>
<accession>A0AAE0M9N7</accession>
<feature type="region of interest" description="Disordered" evidence="1">
    <location>
        <begin position="171"/>
        <end position="200"/>
    </location>
</feature>
<feature type="domain" description="PLD phosphodiesterase" evidence="2">
    <location>
        <begin position="443"/>
        <end position="470"/>
    </location>
</feature>
<feature type="domain" description="PLD phosphodiesterase" evidence="2">
    <location>
        <begin position="754"/>
        <end position="781"/>
    </location>
</feature>
<evidence type="ECO:0000313" key="3">
    <source>
        <dbReference type="EMBL" id="KAK3324080.1"/>
    </source>
</evidence>
<dbReference type="AlphaFoldDB" id="A0AAE0M9N7"/>
<reference evidence="3" key="2">
    <citation type="submission" date="2023-06" db="EMBL/GenBank/DDBJ databases">
        <authorList>
            <consortium name="Lawrence Berkeley National Laboratory"/>
            <person name="Haridas S."/>
            <person name="Hensen N."/>
            <person name="Bonometti L."/>
            <person name="Westerberg I."/>
            <person name="Brannstrom I.O."/>
            <person name="Guillou S."/>
            <person name="Cros-Aarteil S."/>
            <person name="Calhoun S."/>
            <person name="Kuo A."/>
            <person name="Mondo S."/>
            <person name="Pangilinan J."/>
            <person name="Riley R."/>
            <person name="Labutti K."/>
            <person name="Andreopoulos B."/>
            <person name="Lipzen A."/>
            <person name="Chen C."/>
            <person name="Yanf M."/>
            <person name="Daum C."/>
            <person name="Ng V."/>
            <person name="Clum A."/>
            <person name="Steindorff A."/>
            <person name="Ohm R."/>
            <person name="Martin F."/>
            <person name="Silar P."/>
            <person name="Natvig D."/>
            <person name="Lalanne C."/>
            <person name="Gautier V."/>
            <person name="Ament-Velasquez S.L."/>
            <person name="Kruys A."/>
            <person name="Hutchinson M.I."/>
            <person name="Powell A.J."/>
            <person name="Barry K."/>
            <person name="Miller A.N."/>
            <person name="Grigoriev I.V."/>
            <person name="Debuchy R."/>
            <person name="Gladieux P."/>
            <person name="Thoren M.H."/>
            <person name="Johannesson H."/>
        </authorList>
    </citation>
    <scope>NUCLEOTIDE SEQUENCE</scope>
    <source>
        <strain evidence="3">SMH4131-1</strain>
    </source>
</reference>
<dbReference type="EMBL" id="JAUEPO010000004">
    <property type="protein sequence ID" value="KAK3324080.1"/>
    <property type="molecule type" value="Genomic_DNA"/>
</dbReference>
<reference evidence="3" key="1">
    <citation type="journal article" date="2023" name="Mol. Phylogenet. Evol.">
        <title>Genome-scale phylogeny and comparative genomics of the fungal order Sordariales.</title>
        <authorList>
            <person name="Hensen N."/>
            <person name="Bonometti L."/>
            <person name="Westerberg I."/>
            <person name="Brannstrom I.O."/>
            <person name="Guillou S."/>
            <person name="Cros-Aarteil S."/>
            <person name="Calhoun S."/>
            <person name="Haridas S."/>
            <person name="Kuo A."/>
            <person name="Mondo S."/>
            <person name="Pangilinan J."/>
            <person name="Riley R."/>
            <person name="LaButti K."/>
            <person name="Andreopoulos B."/>
            <person name="Lipzen A."/>
            <person name="Chen C."/>
            <person name="Yan M."/>
            <person name="Daum C."/>
            <person name="Ng V."/>
            <person name="Clum A."/>
            <person name="Steindorff A."/>
            <person name="Ohm R.A."/>
            <person name="Martin F."/>
            <person name="Silar P."/>
            <person name="Natvig D.O."/>
            <person name="Lalanne C."/>
            <person name="Gautier V."/>
            <person name="Ament-Velasquez S.L."/>
            <person name="Kruys A."/>
            <person name="Hutchinson M.I."/>
            <person name="Powell A.J."/>
            <person name="Barry K."/>
            <person name="Miller A.N."/>
            <person name="Grigoriev I.V."/>
            <person name="Debuchy R."/>
            <person name="Gladieux P."/>
            <person name="Hiltunen Thoren M."/>
            <person name="Johannesson H."/>
        </authorList>
    </citation>
    <scope>NUCLEOTIDE SEQUENCE</scope>
    <source>
        <strain evidence="3">SMH4131-1</strain>
    </source>
</reference>
<sequence>MKRFSDLPPGCNIPAKKSNTYARQYGPANRIAPTFHMSGSLASLGHYVDRSIIARHSLPIEPFRCSMPNLDVMGGRFGRGGPGRGRFPQNLALPFDQPHFLAFLGSAPLLTYTHDFRPSSSRWCRALAVVTPHIHAYSLSYLSALFSEKYNSTIYRLDILELAVKRKQGGNGVINSQNSASRPSTDRSSRRSEKQPFFTRSSHFSSLHTSTMKDDVAFDHIDDRILDLCTSDESVSSLLARDLDLAPGDAWKALYGNHVQKSAGSKKVDSSGQADLPQDALERALRCGKWGPTQPSDLFLRIYHDAVCAIEENPIRGMVSPSLMGSYGVIPLTILSTVPDIARHMSNVIVRAEKEVFLATNYWQNSVASKFLTDAIRELDRRVGARGSRVVVKIIYDRGSPKQLLEPHYMVSAKEYTGKKVNVPHPDEIPNIDLQVMNFHQPIMGTFHSKYMVVDRRIGILQSNNIQDNDNMEMMVHLEGPIVDSLYDVALISWHKALEPPLPSHDSPATRAGMDSPGERHAAMFGPDGTFDSSSVTANPESQPPNGDIYTNPLPEHNADDPHYDADIPAEVTRVQASVSPSATETRMQAISRHLNHTTNPGFPPSAPDFPPNSDSENMTPYIPHRATDPFPMALVNRNAHGPPDHKSVTNPQNAAWLSALRNARESVFIQTPTLNAEPLLPAIRAACERGVDVFCYVCLGYNDAGELLPKQGGHNELIAHTLTTSLSPTARTHLHYNWYVAKDQTAPITQSRRKRSCHVKLLIADSRVGIMGNGNQDTQSWFHSQEINVMVDSAEICTAWLEAVRRNQNTGIYGGLDPIEGVWRDKEGREAEGVVGVDPGMFAWARGVVGAVKRVQGTGGF</sequence>
<feature type="compositionally biased region" description="Basic and acidic residues" evidence="1">
    <location>
        <begin position="184"/>
        <end position="194"/>
    </location>
</feature>
<comment type="caution">
    <text evidence="3">The sequence shown here is derived from an EMBL/GenBank/DDBJ whole genome shotgun (WGS) entry which is preliminary data.</text>
</comment>
<dbReference type="GO" id="GO:0032049">
    <property type="term" value="P:cardiolipin biosynthetic process"/>
    <property type="evidence" value="ECO:0007669"/>
    <property type="project" value="UniProtKB-ARBA"/>
</dbReference>